<dbReference type="OrthoDB" id="345021at2"/>
<dbReference type="GO" id="GO:0016491">
    <property type="term" value="F:oxidoreductase activity"/>
    <property type="evidence" value="ECO:0007669"/>
    <property type="project" value="InterPro"/>
</dbReference>
<sequence>MIATSSPTTGDLYAARFTAELTFPPVAHLTDQTREVRVARHSLRLHPLLPPTPVWCYEMPTPGGPLINPTLEVERGVPSRIRWANALHGQQLPITVASVHGTDPATDGVVVVSNHPGTGCPEPNFVTDLGVRRADATWAPTALVPPVIAPHLHGGVTEAASDGWMETLFAAGQSSLYEYRNDQPSTLLWYHDHAAHITRLNVYAGMAGLYIVRDDDDRRVMRALRLHREDDPPYRHRYELPMLIQDLNLDLTADGRLSGVLLHKVESGEGPMEFFGPYTMVNRKIWPKVTVHRRQYRLRLINGSNARTFSLTLMSPDGVVPWSDIATVIGTDGGLRGMPMTAAPDLVLAPAERLDVIVDFGLVDAAHLEVVNTAAAPYGGSAIRAFRGEALPGSEGWEARVRYPEVMRFDLVGNPHTPRPLPTLAGDFRRIVHEAADGDPGEAVVVIPDTGVPGHHQHRYVALVEEEMVPGDPAMLTLRELMPHTPGDEEMDRLIELTEPDPSGSGALVTRLWRTAAKMFHDAGVFTCVEGQVEVWKLINLSPDTHPVHLHLTAVQILGRIRASAAGTVPDPDALDWLDFDSHDPEANPVSVTLDEDVAITEADRAWKDVIRVDPGEMVKIAVPFGVLNPATNTYEPTGMLGRFMYHCHILEHEDHDMMRHFWVAPQLIGELMTHHH</sequence>
<dbReference type="EMBL" id="REFW01000001">
    <property type="protein sequence ID" value="RMB61112.1"/>
    <property type="molecule type" value="Genomic_DNA"/>
</dbReference>
<dbReference type="PANTHER" id="PTHR48267">
    <property type="entry name" value="CUPREDOXIN SUPERFAMILY PROTEIN"/>
    <property type="match status" value="1"/>
</dbReference>
<gene>
    <name evidence="4" type="ORF">EAX62_00015</name>
</gene>
<dbReference type="InterPro" id="IPR011706">
    <property type="entry name" value="Cu-oxidase_C"/>
</dbReference>
<dbReference type="InterPro" id="IPR011707">
    <property type="entry name" value="Cu-oxidase-like_N"/>
</dbReference>
<evidence type="ECO:0000256" key="1">
    <source>
        <dbReference type="ARBA" id="ARBA00010609"/>
    </source>
</evidence>
<dbReference type="Pfam" id="PF07732">
    <property type="entry name" value="Cu-oxidase_3"/>
    <property type="match status" value="1"/>
</dbReference>
<protein>
    <recommendedName>
        <fullName evidence="6">Phenoxazinone synthase</fullName>
    </recommendedName>
</protein>
<dbReference type="Pfam" id="PF07731">
    <property type="entry name" value="Cu-oxidase_2"/>
    <property type="match status" value="1"/>
</dbReference>
<proteinExistence type="inferred from homology"/>
<dbReference type="PANTHER" id="PTHR48267:SF1">
    <property type="entry name" value="BILIRUBIN OXIDASE"/>
    <property type="match status" value="1"/>
</dbReference>
<name>A0A3M0GEM3_9ACTN</name>
<comment type="caution">
    <text evidence="4">The sequence shown here is derived from an EMBL/GenBank/DDBJ whole genome shotgun (WGS) entry which is preliminary data.</text>
</comment>
<dbReference type="Proteomes" id="UP000275256">
    <property type="component" value="Unassembled WGS sequence"/>
</dbReference>
<dbReference type="InterPro" id="IPR008972">
    <property type="entry name" value="Cupredoxin"/>
</dbReference>
<dbReference type="AlphaFoldDB" id="A0A3M0GEM3"/>
<evidence type="ECO:0000259" key="2">
    <source>
        <dbReference type="Pfam" id="PF07731"/>
    </source>
</evidence>
<keyword evidence="5" id="KW-1185">Reference proteome</keyword>
<accession>A0A3M0GEM3</accession>
<feature type="domain" description="Plastocyanin-like" evidence="3">
    <location>
        <begin position="151"/>
        <end position="215"/>
    </location>
</feature>
<dbReference type="GO" id="GO:0005507">
    <property type="term" value="F:copper ion binding"/>
    <property type="evidence" value="ECO:0007669"/>
    <property type="project" value="InterPro"/>
</dbReference>
<evidence type="ECO:0000313" key="4">
    <source>
        <dbReference type="EMBL" id="RMB61112.1"/>
    </source>
</evidence>
<comment type="similarity">
    <text evidence="1">Belongs to the multicopper oxidase family.</text>
</comment>
<feature type="domain" description="Plastocyanin-like" evidence="2">
    <location>
        <begin position="517"/>
        <end position="667"/>
    </location>
</feature>
<evidence type="ECO:0000313" key="5">
    <source>
        <dbReference type="Proteomes" id="UP000275256"/>
    </source>
</evidence>
<dbReference type="InterPro" id="IPR045087">
    <property type="entry name" value="Cu-oxidase_fam"/>
</dbReference>
<reference evidence="4 5" key="1">
    <citation type="submission" date="2018-10" db="EMBL/GenBank/DDBJ databases">
        <title>Tessaracoccus antarcticuss sp. nov., isolated from sediment.</title>
        <authorList>
            <person name="Zhou L.Y."/>
            <person name="Du Z.J."/>
        </authorList>
    </citation>
    <scope>NUCLEOTIDE SEQUENCE [LARGE SCALE GENOMIC DNA]</scope>
    <source>
        <strain evidence="4 5">JDX10</strain>
    </source>
</reference>
<dbReference type="SUPFAM" id="SSF49503">
    <property type="entry name" value="Cupredoxins"/>
    <property type="match status" value="3"/>
</dbReference>
<organism evidence="4 5">
    <name type="scientific">Tessaracoccus antarcticus</name>
    <dbReference type="NCBI Taxonomy" id="2479848"/>
    <lineage>
        <taxon>Bacteria</taxon>
        <taxon>Bacillati</taxon>
        <taxon>Actinomycetota</taxon>
        <taxon>Actinomycetes</taxon>
        <taxon>Propionibacteriales</taxon>
        <taxon>Propionibacteriaceae</taxon>
        <taxon>Tessaracoccus</taxon>
    </lineage>
</organism>
<evidence type="ECO:0008006" key="6">
    <source>
        <dbReference type="Google" id="ProtNLM"/>
    </source>
</evidence>
<dbReference type="RefSeq" id="WP_121899660.1">
    <property type="nucleotide sequence ID" value="NZ_REFW01000001.1"/>
</dbReference>
<dbReference type="Gene3D" id="2.60.40.420">
    <property type="entry name" value="Cupredoxins - blue copper proteins"/>
    <property type="match status" value="3"/>
</dbReference>
<evidence type="ECO:0000259" key="3">
    <source>
        <dbReference type="Pfam" id="PF07732"/>
    </source>
</evidence>